<sequence length="274" mass="29400">MVAIDIKGALQAERRRRAAASSGAALASASSASEEAAAAALQAINHGHERTAISSLDEYRIAGHAAEGLFYIPDFISAEEEVALVRFIDTLPSQRWVAAGERRMLNWGGRPGDLEIREALPGCIQALVARMVGSGVYTEAQAPQHCLVNEYLQGAGIPPHQDGALYAPCVATITLEGRALMDFHPVPDNAPTSQHAGGVDHPVAQVELQPRGLLLMRGDAYNTLLHSIPSQSEDHITELCSNRYSISGVSKGSKLQRSPKRKSLVFVHKILRSS</sequence>
<evidence type="ECO:0000256" key="7">
    <source>
        <dbReference type="ARBA" id="ARBA00023242"/>
    </source>
</evidence>
<dbReference type="PANTHER" id="PTHR46030">
    <property type="entry name" value="ALPHA-KETOGLUTARATE-DEPENDENT DIOXYGENASE ALKB HOMOLOG 6"/>
    <property type="match status" value="1"/>
</dbReference>
<dbReference type="EMBL" id="HBGG01028235">
    <property type="protein sequence ID" value="CAD9212343.1"/>
    <property type="molecule type" value="Transcribed_RNA"/>
</dbReference>
<dbReference type="Pfam" id="PF13532">
    <property type="entry name" value="2OG-FeII_Oxy_2"/>
    <property type="match status" value="1"/>
</dbReference>
<keyword evidence="5" id="KW-0560">Oxidoreductase</keyword>
<dbReference type="GO" id="GO:0005634">
    <property type="term" value="C:nucleus"/>
    <property type="evidence" value="ECO:0007669"/>
    <property type="project" value="UniProtKB-SubCell"/>
</dbReference>
<evidence type="ECO:0000256" key="2">
    <source>
        <dbReference type="ARBA" id="ARBA00007879"/>
    </source>
</evidence>
<evidence type="ECO:0000256" key="6">
    <source>
        <dbReference type="ARBA" id="ARBA00023004"/>
    </source>
</evidence>
<dbReference type="InterPro" id="IPR005123">
    <property type="entry name" value="Oxoglu/Fe-dep_dioxygenase_dom"/>
</dbReference>
<name>A0A7S1SXU3_9CHLO</name>
<evidence type="ECO:0000313" key="9">
    <source>
        <dbReference type="EMBL" id="CAD9212343.1"/>
    </source>
</evidence>
<dbReference type="PANTHER" id="PTHR46030:SF1">
    <property type="entry name" value="ALPHA-KETOGLUTARATE-DEPENDENT DIOXYGENASE ALKB HOMOLOG 6"/>
    <property type="match status" value="1"/>
</dbReference>
<organism evidence="9">
    <name type="scientific">Tetraselmis chuii</name>
    <dbReference type="NCBI Taxonomy" id="63592"/>
    <lineage>
        <taxon>Eukaryota</taxon>
        <taxon>Viridiplantae</taxon>
        <taxon>Chlorophyta</taxon>
        <taxon>core chlorophytes</taxon>
        <taxon>Chlorodendrophyceae</taxon>
        <taxon>Chlorodendrales</taxon>
        <taxon>Chlorodendraceae</taxon>
        <taxon>Tetraselmis</taxon>
    </lineage>
</organism>
<gene>
    <name evidence="9" type="ORF">TCHU04912_LOCUS14582</name>
</gene>
<reference evidence="9" key="1">
    <citation type="submission" date="2021-01" db="EMBL/GenBank/DDBJ databases">
        <authorList>
            <person name="Corre E."/>
            <person name="Pelletier E."/>
            <person name="Niang G."/>
            <person name="Scheremetjew M."/>
            <person name="Finn R."/>
            <person name="Kale V."/>
            <person name="Holt S."/>
            <person name="Cochrane G."/>
            <person name="Meng A."/>
            <person name="Brown T."/>
            <person name="Cohen L."/>
        </authorList>
    </citation>
    <scope>NUCLEOTIDE SEQUENCE</scope>
    <source>
        <strain evidence="9">PLY429</strain>
    </source>
</reference>
<evidence type="ECO:0000259" key="8">
    <source>
        <dbReference type="PROSITE" id="PS51471"/>
    </source>
</evidence>
<keyword evidence="6" id="KW-0408">Iron</keyword>
<dbReference type="GO" id="GO:0051213">
    <property type="term" value="F:dioxygenase activity"/>
    <property type="evidence" value="ECO:0007669"/>
    <property type="project" value="UniProtKB-KW"/>
</dbReference>
<dbReference type="InterPro" id="IPR032862">
    <property type="entry name" value="ALKBH6"/>
</dbReference>
<evidence type="ECO:0000256" key="4">
    <source>
        <dbReference type="ARBA" id="ARBA00022964"/>
    </source>
</evidence>
<feature type="domain" description="Fe2OG dioxygenase" evidence="8">
    <location>
        <begin position="142"/>
        <end position="258"/>
    </location>
</feature>
<evidence type="ECO:0000256" key="1">
    <source>
        <dbReference type="ARBA" id="ARBA00004123"/>
    </source>
</evidence>
<dbReference type="InterPro" id="IPR037151">
    <property type="entry name" value="AlkB-like_sf"/>
</dbReference>
<evidence type="ECO:0000256" key="5">
    <source>
        <dbReference type="ARBA" id="ARBA00023002"/>
    </source>
</evidence>
<accession>A0A7S1SXU3</accession>
<comment type="subcellular location">
    <subcellularLocation>
        <location evidence="1">Nucleus</location>
    </subcellularLocation>
</comment>
<proteinExistence type="inferred from homology"/>
<comment type="similarity">
    <text evidence="2">Belongs to the alkB family.</text>
</comment>
<keyword evidence="3" id="KW-0479">Metal-binding</keyword>
<evidence type="ECO:0000256" key="3">
    <source>
        <dbReference type="ARBA" id="ARBA00022723"/>
    </source>
</evidence>
<keyword evidence="4" id="KW-0223">Dioxygenase</keyword>
<protein>
    <recommendedName>
        <fullName evidence="8">Fe2OG dioxygenase domain-containing protein</fullName>
    </recommendedName>
</protein>
<dbReference type="PROSITE" id="PS51471">
    <property type="entry name" value="FE2OG_OXY"/>
    <property type="match status" value="1"/>
</dbReference>
<dbReference type="AlphaFoldDB" id="A0A7S1SXU3"/>
<dbReference type="InterPro" id="IPR027450">
    <property type="entry name" value="AlkB-like"/>
</dbReference>
<dbReference type="GO" id="GO:0046872">
    <property type="term" value="F:metal ion binding"/>
    <property type="evidence" value="ECO:0007669"/>
    <property type="project" value="UniProtKB-KW"/>
</dbReference>
<dbReference type="Gene3D" id="2.60.120.590">
    <property type="entry name" value="Alpha-ketoglutarate-dependent dioxygenase AlkB-like"/>
    <property type="match status" value="1"/>
</dbReference>
<dbReference type="SUPFAM" id="SSF51197">
    <property type="entry name" value="Clavaminate synthase-like"/>
    <property type="match status" value="1"/>
</dbReference>
<keyword evidence="7" id="KW-0539">Nucleus</keyword>